<feature type="transmembrane region" description="Helical" evidence="6">
    <location>
        <begin position="376"/>
        <end position="395"/>
    </location>
</feature>
<feature type="transmembrane region" description="Helical" evidence="6">
    <location>
        <begin position="204"/>
        <end position="227"/>
    </location>
</feature>
<feature type="transmembrane region" description="Helical" evidence="6">
    <location>
        <begin position="164"/>
        <end position="184"/>
    </location>
</feature>
<proteinExistence type="inferred from homology"/>
<dbReference type="AlphaFoldDB" id="A0A1S9RUV1"/>
<dbReference type="PANTHER" id="PTHR47002">
    <property type="entry name" value="AQUAPORIN-LIKE"/>
    <property type="match status" value="1"/>
</dbReference>
<dbReference type="InterPro" id="IPR000425">
    <property type="entry name" value="MIP"/>
</dbReference>
<evidence type="ECO:0000313" key="7">
    <source>
        <dbReference type="EMBL" id="OOQ89313.1"/>
    </source>
</evidence>
<name>A0A1S9RUV1_PENBI</name>
<evidence type="ECO:0000313" key="8">
    <source>
        <dbReference type="Proteomes" id="UP000190744"/>
    </source>
</evidence>
<evidence type="ECO:0000256" key="5">
    <source>
        <dbReference type="RuleBase" id="RU000477"/>
    </source>
</evidence>
<sequence>MIFDYSVQETRSRYHLGQRESSELNADWLGQLNSAPLLHEERFARLSHHVQPMIMQLVTFMQIQTPKDCVSSLPNRVPESQNLSTMGKAYLPQHELDAKDDHPYLRPAIAPFAGRLGGNQDFIVDRNDPRNLEVLEHVPDAAPCMTLAEIFDLRGFASLDLWKFAMLECVASLMNVFISCWVTTHPLSKTTSPTTEAGVYATVTFFSPLFGGITNLLLTPLLIYTFAPSSGGHISPTITFATFFARIISFPRMALYIGGQTLGGALAGFALNSAYGNREFTVGGCYIDSTMVPTKDGLVIEFLACLVLIFLAFGVALDPRQAKVFGHATSPWLVGIVLLIVSWGTAFTREGYIGASLNPARCLGAYVASSFPTYHWIHWVGPLAAAIGHGLVYFVDPLWTERRSSP</sequence>
<evidence type="ECO:0000256" key="3">
    <source>
        <dbReference type="ARBA" id="ARBA00022989"/>
    </source>
</evidence>
<dbReference type="PRINTS" id="PR00783">
    <property type="entry name" value="MINTRINSICP"/>
</dbReference>
<keyword evidence="5" id="KW-0813">Transport</keyword>
<feature type="transmembrane region" description="Helical" evidence="6">
    <location>
        <begin position="298"/>
        <end position="317"/>
    </location>
</feature>
<reference evidence="8" key="1">
    <citation type="submission" date="2015-09" db="EMBL/GenBank/DDBJ databases">
        <authorList>
            <person name="Fill T.P."/>
            <person name="Baretta J.F."/>
            <person name="de Almeida L.G."/>
            <person name="Rocha M."/>
            <person name="de Souza D.H."/>
            <person name="Malavazi I."/>
            <person name="Cerdeira L.T."/>
            <person name="Hong H."/>
            <person name="Samborskyy M."/>
            <person name="de Vasconcelos A.T."/>
            <person name="Leadlay P."/>
            <person name="Rodrigues-Filho E."/>
        </authorList>
    </citation>
    <scope>NUCLEOTIDE SEQUENCE [LARGE SCALE GENOMIC DNA]</scope>
    <source>
        <strain evidence="8">LaBioMMi 136</strain>
    </source>
</reference>
<evidence type="ECO:0000256" key="6">
    <source>
        <dbReference type="SAM" id="Phobius"/>
    </source>
</evidence>
<dbReference type="GO" id="GO:0016020">
    <property type="term" value="C:membrane"/>
    <property type="evidence" value="ECO:0007669"/>
    <property type="project" value="UniProtKB-SubCell"/>
</dbReference>
<keyword evidence="4 6" id="KW-0472">Membrane</keyword>
<comment type="similarity">
    <text evidence="5">Belongs to the MIP/aquaporin (TC 1.A.8) family.</text>
</comment>
<accession>A0A1S9RUV1</accession>
<gene>
    <name evidence="7" type="ORF">PEBR_27373</name>
</gene>
<dbReference type="Proteomes" id="UP000190744">
    <property type="component" value="Unassembled WGS sequence"/>
</dbReference>
<keyword evidence="2 5" id="KW-0812">Transmembrane</keyword>
<dbReference type="InterPro" id="IPR023271">
    <property type="entry name" value="Aquaporin-like"/>
</dbReference>
<organism evidence="7 8">
    <name type="scientific">Penicillium brasilianum</name>
    <dbReference type="NCBI Taxonomy" id="104259"/>
    <lineage>
        <taxon>Eukaryota</taxon>
        <taxon>Fungi</taxon>
        <taxon>Dikarya</taxon>
        <taxon>Ascomycota</taxon>
        <taxon>Pezizomycotina</taxon>
        <taxon>Eurotiomycetes</taxon>
        <taxon>Eurotiomycetidae</taxon>
        <taxon>Eurotiales</taxon>
        <taxon>Aspergillaceae</taxon>
        <taxon>Penicillium</taxon>
    </lineage>
</organism>
<protein>
    <submittedName>
        <fullName evidence="7">MIP transporter</fullName>
    </submittedName>
</protein>
<dbReference type="SUPFAM" id="SSF81338">
    <property type="entry name" value="Aquaporin-like"/>
    <property type="match status" value="1"/>
</dbReference>
<evidence type="ECO:0000256" key="2">
    <source>
        <dbReference type="ARBA" id="ARBA00022692"/>
    </source>
</evidence>
<feature type="transmembrane region" description="Helical" evidence="6">
    <location>
        <begin position="324"/>
        <end position="346"/>
    </location>
</feature>
<comment type="subcellular location">
    <subcellularLocation>
        <location evidence="1">Membrane</location>
        <topology evidence="1">Multi-pass membrane protein</topology>
    </subcellularLocation>
</comment>
<keyword evidence="3 6" id="KW-1133">Transmembrane helix</keyword>
<dbReference type="Pfam" id="PF00230">
    <property type="entry name" value="MIP"/>
    <property type="match status" value="1"/>
</dbReference>
<comment type="caution">
    <text evidence="7">The sequence shown here is derived from an EMBL/GenBank/DDBJ whole genome shotgun (WGS) entry which is preliminary data.</text>
</comment>
<evidence type="ECO:0000256" key="4">
    <source>
        <dbReference type="ARBA" id="ARBA00023136"/>
    </source>
</evidence>
<dbReference type="PANTHER" id="PTHR47002:SF2">
    <property type="entry name" value="AQUAPORIN AQPAE.A-LIKE"/>
    <property type="match status" value="1"/>
</dbReference>
<dbReference type="GO" id="GO:0015267">
    <property type="term" value="F:channel activity"/>
    <property type="evidence" value="ECO:0007669"/>
    <property type="project" value="InterPro"/>
</dbReference>
<dbReference type="Gene3D" id="1.20.1080.10">
    <property type="entry name" value="Glycerol uptake facilitator protein"/>
    <property type="match status" value="1"/>
</dbReference>
<feature type="transmembrane region" description="Helical" evidence="6">
    <location>
        <begin position="253"/>
        <end position="271"/>
    </location>
</feature>
<evidence type="ECO:0000256" key="1">
    <source>
        <dbReference type="ARBA" id="ARBA00004141"/>
    </source>
</evidence>
<dbReference type="EMBL" id="LJBN01000112">
    <property type="protein sequence ID" value="OOQ89313.1"/>
    <property type="molecule type" value="Genomic_DNA"/>
</dbReference>